<dbReference type="EMBL" id="CP000698">
    <property type="protein sequence ID" value="ABQ28167.1"/>
    <property type="molecule type" value="Genomic_DNA"/>
</dbReference>
<keyword evidence="2" id="KW-1185">Reference proteome</keyword>
<dbReference type="KEGG" id="gur:Gura_4023"/>
<proteinExistence type="predicted"/>
<dbReference type="STRING" id="351605.Gura_4023"/>
<gene>
    <name evidence="1" type="ordered locus">Gura_4023</name>
</gene>
<evidence type="ECO:0000313" key="1">
    <source>
        <dbReference type="EMBL" id="ABQ28167.1"/>
    </source>
</evidence>
<accession>A5G8P9</accession>
<protein>
    <submittedName>
        <fullName evidence="1">Uncharacterized protein</fullName>
    </submittedName>
</protein>
<dbReference type="Proteomes" id="UP000006695">
    <property type="component" value="Chromosome"/>
</dbReference>
<evidence type="ECO:0000313" key="2">
    <source>
        <dbReference type="Proteomes" id="UP000006695"/>
    </source>
</evidence>
<dbReference type="AlphaFoldDB" id="A5G8P9"/>
<dbReference type="OrthoDB" id="5396878at2"/>
<organism evidence="1 2">
    <name type="scientific">Geotalea uraniireducens (strain Rf4)</name>
    <name type="common">Geobacter uraniireducens</name>
    <dbReference type="NCBI Taxonomy" id="351605"/>
    <lineage>
        <taxon>Bacteria</taxon>
        <taxon>Pseudomonadati</taxon>
        <taxon>Thermodesulfobacteriota</taxon>
        <taxon>Desulfuromonadia</taxon>
        <taxon>Geobacterales</taxon>
        <taxon>Geobacteraceae</taxon>
        <taxon>Geotalea</taxon>
    </lineage>
</organism>
<sequence>MMVHVRKDEKEVACQQILQQDSSVYSIQWMVIPDRYAEGLTAIYLLDRYLTHVREYTLALIRPIKVEGGIEFRLFTTALSILSFSPPEFHFSEGSFAVDLCISGGVLVQAGECDRGRFSLMAEQVADGTRITLQLSDYCPILLGSSKPSPLRKLLYRLTQAYIHKIATVKYLALLYRDLSGKDICVRLKKVTVREGEET</sequence>
<dbReference type="RefSeq" id="WP_011940804.1">
    <property type="nucleotide sequence ID" value="NC_009483.1"/>
</dbReference>
<reference evidence="1 2" key="1">
    <citation type="submission" date="2007-05" db="EMBL/GenBank/DDBJ databases">
        <title>Complete sequence of Geobacter uraniireducens Rf4.</title>
        <authorList>
            <consortium name="US DOE Joint Genome Institute"/>
            <person name="Copeland A."/>
            <person name="Lucas S."/>
            <person name="Lapidus A."/>
            <person name="Barry K."/>
            <person name="Detter J.C."/>
            <person name="Glavina del Rio T."/>
            <person name="Hammon N."/>
            <person name="Israni S."/>
            <person name="Dalin E."/>
            <person name="Tice H."/>
            <person name="Pitluck S."/>
            <person name="Chertkov O."/>
            <person name="Brettin T."/>
            <person name="Bruce D."/>
            <person name="Han C."/>
            <person name="Schmutz J."/>
            <person name="Larimer F."/>
            <person name="Land M."/>
            <person name="Hauser L."/>
            <person name="Kyrpides N."/>
            <person name="Mikhailova N."/>
            <person name="Shelobolina E."/>
            <person name="Aklujkar M."/>
            <person name="Lovley D."/>
            <person name="Richardson P."/>
        </authorList>
    </citation>
    <scope>NUCLEOTIDE SEQUENCE [LARGE SCALE GENOMIC DNA]</scope>
    <source>
        <strain evidence="1 2">Rf4</strain>
    </source>
</reference>
<name>A5G8P9_GEOUR</name>
<dbReference type="HOGENOM" id="CLU_1376433_0_0_7"/>